<evidence type="ECO:0000313" key="2">
    <source>
        <dbReference type="EMBL" id="KAJ1691286.1"/>
    </source>
</evidence>
<protein>
    <submittedName>
        <fullName evidence="2">Uncharacterized protein</fullName>
    </submittedName>
</protein>
<proteinExistence type="predicted"/>
<dbReference type="EMBL" id="JAMQYH010000004">
    <property type="protein sequence ID" value="KAJ1691286.1"/>
    <property type="molecule type" value="Genomic_DNA"/>
</dbReference>
<name>A0A9Q0HM37_9POAL</name>
<accession>A0A9Q0HM37</accession>
<evidence type="ECO:0000313" key="3">
    <source>
        <dbReference type="Proteomes" id="UP001151287"/>
    </source>
</evidence>
<sequence>MMSSQGLAIAATAMAVSGTVVLFTLCRQKPLLLSLAPLSLDPTGQSQSLSLRPCIKNSMDAETRRREKNKRKKKKSGKRVQFSDRVEEFYFQAEAPKRRSVEESCRVRAQMPANQMALYRGILRDRLHRVPACTY</sequence>
<comment type="caution">
    <text evidence="2">The sequence shown here is derived from an EMBL/GenBank/DDBJ whole genome shotgun (WGS) entry which is preliminary data.</text>
</comment>
<dbReference type="PANTHER" id="PTHR33564">
    <property type="entry name" value="TRANSMEMBRANE PROTEIN"/>
    <property type="match status" value="1"/>
</dbReference>
<feature type="compositionally biased region" description="Basic residues" evidence="1">
    <location>
        <begin position="66"/>
        <end position="78"/>
    </location>
</feature>
<dbReference type="PANTHER" id="PTHR33564:SF11">
    <property type="entry name" value="OS06G0604600 PROTEIN"/>
    <property type="match status" value="1"/>
</dbReference>
<evidence type="ECO:0000256" key="1">
    <source>
        <dbReference type="SAM" id="MobiDB-lite"/>
    </source>
</evidence>
<feature type="region of interest" description="Disordered" evidence="1">
    <location>
        <begin position="55"/>
        <end position="79"/>
    </location>
</feature>
<dbReference type="OrthoDB" id="695890at2759"/>
<dbReference type="AlphaFoldDB" id="A0A9Q0HM37"/>
<dbReference type="Proteomes" id="UP001151287">
    <property type="component" value="Unassembled WGS sequence"/>
</dbReference>
<keyword evidence="3" id="KW-1185">Reference proteome</keyword>
<gene>
    <name evidence="2" type="ORF">LUZ63_015441</name>
</gene>
<reference evidence="2" key="1">
    <citation type="journal article" date="2022" name="Cell">
        <title>Repeat-based holocentromeres influence genome architecture and karyotype evolution.</title>
        <authorList>
            <person name="Hofstatter P.G."/>
            <person name="Thangavel G."/>
            <person name="Lux T."/>
            <person name="Neumann P."/>
            <person name="Vondrak T."/>
            <person name="Novak P."/>
            <person name="Zhang M."/>
            <person name="Costa L."/>
            <person name="Castellani M."/>
            <person name="Scott A."/>
            <person name="Toegelov H."/>
            <person name="Fuchs J."/>
            <person name="Mata-Sucre Y."/>
            <person name="Dias Y."/>
            <person name="Vanzela A.L.L."/>
            <person name="Huettel B."/>
            <person name="Almeida C.C.S."/>
            <person name="Simkova H."/>
            <person name="Souza G."/>
            <person name="Pedrosa-Harand A."/>
            <person name="Macas J."/>
            <person name="Mayer K.F.X."/>
            <person name="Houben A."/>
            <person name="Marques A."/>
        </authorList>
    </citation>
    <scope>NUCLEOTIDE SEQUENCE</scope>
    <source>
        <strain evidence="2">RhyBre1mFocal</strain>
    </source>
</reference>
<organism evidence="2 3">
    <name type="scientific">Rhynchospora breviuscula</name>
    <dbReference type="NCBI Taxonomy" id="2022672"/>
    <lineage>
        <taxon>Eukaryota</taxon>
        <taxon>Viridiplantae</taxon>
        <taxon>Streptophyta</taxon>
        <taxon>Embryophyta</taxon>
        <taxon>Tracheophyta</taxon>
        <taxon>Spermatophyta</taxon>
        <taxon>Magnoliopsida</taxon>
        <taxon>Liliopsida</taxon>
        <taxon>Poales</taxon>
        <taxon>Cyperaceae</taxon>
        <taxon>Cyperoideae</taxon>
        <taxon>Rhynchosporeae</taxon>
        <taxon>Rhynchospora</taxon>
    </lineage>
</organism>